<dbReference type="RefSeq" id="WP_003148958.1">
    <property type="nucleotide sequence ID" value="NZ_CAADND010000127.1"/>
</dbReference>
<dbReference type="EMBL" id="CVVU01000245">
    <property type="protein sequence ID" value="CRP79869.1"/>
    <property type="molecule type" value="Genomic_DNA"/>
</dbReference>
<evidence type="ECO:0000313" key="2">
    <source>
        <dbReference type="EMBL" id="CRP79869.1"/>
    </source>
</evidence>
<dbReference type="Proteomes" id="UP000045039">
    <property type="component" value="Unassembled WGS sequence"/>
</dbReference>
<evidence type="ECO:0000256" key="1">
    <source>
        <dbReference type="SAM" id="MobiDB-lite"/>
    </source>
</evidence>
<organism evidence="2 3">
    <name type="scientific">Pseudomonas aeruginosa</name>
    <dbReference type="NCBI Taxonomy" id="287"/>
    <lineage>
        <taxon>Bacteria</taxon>
        <taxon>Pseudomonadati</taxon>
        <taxon>Pseudomonadota</taxon>
        <taxon>Gammaproteobacteria</taxon>
        <taxon>Pseudomonadales</taxon>
        <taxon>Pseudomonadaceae</taxon>
        <taxon>Pseudomonas</taxon>
    </lineage>
</organism>
<feature type="region of interest" description="Disordered" evidence="1">
    <location>
        <begin position="1"/>
        <end position="21"/>
    </location>
</feature>
<reference evidence="3" key="1">
    <citation type="submission" date="2015-06" db="EMBL/GenBank/DDBJ databases">
        <authorList>
            <person name="Radhakrishnan Rajesh"/>
            <person name="Underwood Anthony"/>
            <person name="Al-Shahib Ali"/>
        </authorList>
    </citation>
    <scope>NUCLEOTIDE SEQUENCE [LARGE SCALE GENOMIC DNA]</scope>
    <source>
        <strain evidence="3">P19_London_7_VIM_2_05_10</strain>
    </source>
</reference>
<comment type="caution">
    <text evidence="2">The sequence shown here is derived from an EMBL/GenBank/DDBJ whole genome shotgun (WGS) entry which is preliminary data.</text>
</comment>
<sequence length="241" mass="25096">MADRPTNTDSSLDLGDPVPLNGDSLLDKMNKISQAEKDVKLPHGVDLALSVVKSGDLKMAAGVGVLGQLKPAGPNDEKAAEMAGALAYNPAAAGAAYVAGQVAGDKVGPGTMTVLQGVGVGLAASAGAPATVLAYGTYQAYQSGKEWLGEMRENMASAKKGPDPRLLPQPEVPLIDKVSLNIAAADMGTELPYPEIDMQQQANLKAAERGQPLYYPDVYQAYQEIEQTHEAGMEEGPSYLG</sequence>
<protein>
    <submittedName>
        <fullName evidence="2">Uncharacterized protein</fullName>
    </submittedName>
</protein>
<evidence type="ECO:0000313" key="3">
    <source>
        <dbReference type="Proteomes" id="UP000045039"/>
    </source>
</evidence>
<accession>A0A9P1RD34</accession>
<proteinExistence type="predicted"/>
<gene>
    <name evidence="2" type="ORF">PAERUG_P19_London_7_VIM_2_05_10_05580</name>
</gene>
<name>A0A9P1RD34_PSEAI</name>
<dbReference type="GeneID" id="42591730"/>
<dbReference type="AlphaFoldDB" id="A0A9P1RD34"/>
<feature type="compositionally biased region" description="Polar residues" evidence="1">
    <location>
        <begin position="1"/>
        <end position="11"/>
    </location>
</feature>